<dbReference type="Proteomes" id="UP000030786">
    <property type="component" value="Chromosome"/>
</dbReference>
<keyword evidence="1" id="KW-0472">Membrane</keyword>
<dbReference type="GeneID" id="78059213"/>
<keyword evidence="1" id="KW-0812">Transmembrane</keyword>
<name>A0AAU8RAM5_9FLAO</name>
<proteinExistence type="predicted"/>
<protein>
    <submittedName>
        <fullName evidence="2">DNA mismatch repair protein</fullName>
    </submittedName>
</protein>
<organism evidence="2 3">
    <name type="scientific">Cellulophaga baltica 18</name>
    <dbReference type="NCBI Taxonomy" id="1348584"/>
    <lineage>
        <taxon>Bacteria</taxon>
        <taxon>Pseudomonadati</taxon>
        <taxon>Bacteroidota</taxon>
        <taxon>Flavobacteriia</taxon>
        <taxon>Flavobacteriales</taxon>
        <taxon>Flavobacteriaceae</taxon>
        <taxon>Cellulophaga</taxon>
    </lineage>
</organism>
<evidence type="ECO:0000256" key="1">
    <source>
        <dbReference type="SAM" id="Phobius"/>
    </source>
</evidence>
<accession>A0AAU8RAM5</accession>
<dbReference type="KEGG" id="cbat:M666_00475"/>
<dbReference type="AlphaFoldDB" id="A0AAU8RAM5"/>
<evidence type="ECO:0000313" key="2">
    <source>
        <dbReference type="EMBL" id="AIZ40183.1"/>
    </source>
</evidence>
<sequence length="188" mass="21533">MNPKTKRKKQAKVLRIFRKIHRLLGAFLFFFFFFISVSGLLLGWKKNSAGVLLAETQIGSSSEFSEWLPLGVLYEKAARVIKDSVAENRPLALDRVDIRKDKGVIKFIYEDYYGLQLDGATGQLLEFGKRQSDFVENIHDGSVLDIYFNTSGSPIKILYTTVMSIALLFFTITGFWLWYGPKRMRKSA</sequence>
<evidence type="ECO:0000313" key="3">
    <source>
        <dbReference type="Proteomes" id="UP000030786"/>
    </source>
</evidence>
<dbReference type="InterPro" id="IPR005625">
    <property type="entry name" value="PepSY-ass_TM"/>
</dbReference>
<feature type="transmembrane region" description="Helical" evidence="1">
    <location>
        <begin position="20"/>
        <end position="44"/>
    </location>
</feature>
<dbReference type="EMBL" id="CP009976">
    <property type="protein sequence ID" value="AIZ40183.1"/>
    <property type="molecule type" value="Genomic_DNA"/>
</dbReference>
<dbReference type="RefSeq" id="WP_029445414.1">
    <property type="nucleotide sequence ID" value="NZ_CP009976.1"/>
</dbReference>
<gene>
    <name evidence="2" type="ORF">M666_00475</name>
</gene>
<keyword evidence="1" id="KW-1133">Transmembrane helix</keyword>
<dbReference type="Pfam" id="PF03929">
    <property type="entry name" value="PepSY_TM"/>
    <property type="match status" value="1"/>
</dbReference>
<reference evidence="2 3" key="1">
    <citation type="journal article" date="2014" name="Environ. Microbiol.">
        <title>Contrasting genomic patterns and infection strategies of two co-existing Bacteroidetes podovirus genera.</title>
        <authorList>
            <person name="Holmfeldt K."/>
            <person name="Howard-Varona C."/>
            <person name="Solonenko N."/>
            <person name="Sullivan M.B."/>
        </authorList>
    </citation>
    <scope>NUCLEOTIDE SEQUENCE [LARGE SCALE GENOMIC DNA]</scope>
    <source>
        <strain evidence="2 3">18</strain>
    </source>
</reference>
<feature type="transmembrane region" description="Helical" evidence="1">
    <location>
        <begin position="157"/>
        <end position="179"/>
    </location>
</feature>